<proteinExistence type="predicted"/>
<dbReference type="AlphaFoldDB" id="A0A8H5FYJ9"/>
<keyword evidence="1" id="KW-0175">Coiled coil</keyword>
<dbReference type="EMBL" id="JAACJO010000010">
    <property type="protein sequence ID" value="KAF5353518.1"/>
    <property type="molecule type" value="Genomic_DNA"/>
</dbReference>
<keyword evidence="4" id="KW-1185">Reference proteome</keyword>
<gene>
    <name evidence="3" type="ORF">D9756_008021</name>
</gene>
<evidence type="ECO:0000313" key="4">
    <source>
        <dbReference type="Proteomes" id="UP000559027"/>
    </source>
</evidence>
<reference evidence="3 4" key="1">
    <citation type="journal article" date="2020" name="ISME J.">
        <title>Uncovering the hidden diversity of litter-decomposition mechanisms in mushroom-forming fungi.</title>
        <authorList>
            <person name="Floudas D."/>
            <person name="Bentzer J."/>
            <person name="Ahren D."/>
            <person name="Johansson T."/>
            <person name="Persson P."/>
            <person name="Tunlid A."/>
        </authorList>
    </citation>
    <scope>NUCLEOTIDE SEQUENCE [LARGE SCALE GENOMIC DNA]</scope>
    <source>
        <strain evidence="3 4">CBS 146.42</strain>
    </source>
</reference>
<protein>
    <recommendedName>
        <fullName evidence="2">F-box domain-containing protein</fullName>
    </recommendedName>
</protein>
<dbReference type="InterPro" id="IPR001810">
    <property type="entry name" value="F-box_dom"/>
</dbReference>
<evidence type="ECO:0000313" key="3">
    <source>
        <dbReference type="EMBL" id="KAF5353518.1"/>
    </source>
</evidence>
<dbReference type="Pfam" id="PF12937">
    <property type="entry name" value="F-box-like"/>
    <property type="match status" value="1"/>
</dbReference>
<organism evidence="3 4">
    <name type="scientific">Leucocoprinus leucothites</name>
    <dbReference type="NCBI Taxonomy" id="201217"/>
    <lineage>
        <taxon>Eukaryota</taxon>
        <taxon>Fungi</taxon>
        <taxon>Dikarya</taxon>
        <taxon>Basidiomycota</taxon>
        <taxon>Agaricomycotina</taxon>
        <taxon>Agaricomycetes</taxon>
        <taxon>Agaricomycetidae</taxon>
        <taxon>Agaricales</taxon>
        <taxon>Agaricineae</taxon>
        <taxon>Agaricaceae</taxon>
        <taxon>Leucocoprinus</taxon>
    </lineage>
</organism>
<dbReference type="Proteomes" id="UP000559027">
    <property type="component" value="Unassembled WGS sequence"/>
</dbReference>
<sequence>MAFLTPVSKAILRTTFSPTSEQTAAIKISLEQGALKLQDLEDEVSRLQDLSDKLSLEKQALTTFVDSHAALLSPSNRLPPDILQEVFYHCLPTTHNAIMSITEAPLSLGRVCSRWRQIVYSTPKLWTSIHIVASTTPSIKPRPVDLARMDAISSWLSRSGVLPLSISLYRDFPSPWMKETTYYQFPPEIDIITAHKHRWKSVQLQLQDVNWLPNFLLQLQSRDVPLLGDLRIKYTEPTPEAEQIAAPLSLAHGLLNAAQLSSLSLPASLATNPSLPIRWRNLTALELVYNWSFDFDKFAGIVMRCSNLETCIIHFGSTAPADYWNPPPHPPSAQLPFPVSSPNLRSLTFMVEAGNVSDRVVSQVLEGLSTPALKHLTYHHKRPAMSGGWAGPTPFNPTQRELVRCLRIFLDRLIYPLEELDIWFDCLEDLLLEVLRSVPRLKRLSLGGSIYSQHSQPDPSQPYYPDWYPFTRHSLNDSFLRHFIPSGSTGQVAGVIEGAYNEDKHPDVICADLEVVCFVEVKFSPQAIVDFLHSRTLLQSQSKISRLRKVKISSSTPPPDESQDVEITSRLATLEKETSGLQAYLQYTEIAPTSPVASNRPWSLYTPYDGTFIAHDLFLFHP</sequence>
<evidence type="ECO:0000256" key="1">
    <source>
        <dbReference type="SAM" id="Coils"/>
    </source>
</evidence>
<feature type="domain" description="F-box" evidence="2">
    <location>
        <begin position="76"/>
        <end position="131"/>
    </location>
</feature>
<dbReference type="Gene3D" id="1.20.1280.50">
    <property type="match status" value="1"/>
</dbReference>
<accession>A0A8H5FYJ9</accession>
<feature type="coiled-coil region" evidence="1">
    <location>
        <begin position="30"/>
        <end position="57"/>
    </location>
</feature>
<name>A0A8H5FYJ9_9AGAR</name>
<comment type="caution">
    <text evidence="3">The sequence shown here is derived from an EMBL/GenBank/DDBJ whole genome shotgun (WGS) entry which is preliminary data.</text>
</comment>
<dbReference type="OrthoDB" id="3248197at2759"/>
<evidence type="ECO:0000259" key="2">
    <source>
        <dbReference type="Pfam" id="PF12937"/>
    </source>
</evidence>